<sequence length="154" mass="16303">MTGRDAEGRPVPAPGCPVTGTTEVTQEGNEDFIQPGPVSDPVLLASHVRRANLGTNDPDLGGSLRVFRQGYEFFEPVATAPGFRVGLNFVSFQDSPDRVLRILTQRGWLGSVNFGGQPGPDGPAGRLLTVRAGGTYLVPPVREDAPYPGAEVFG</sequence>
<organism evidence="2 3">
    <name type="scientific">Streptomyces caledonius</name>
    <dbReference type="NCBI Taxonomy" id="3134107"/>
    <lineage>
        <taxon>Bacteria</taxon>
        <taxon>Bacillati</taxon>
        <taxon>Actinomycetota</taxon>
        <taxon>Actinomycetes</taxon>
        <taxon>Kitasatosporales</taxon>
        <taxon>Streptomycetaceae</taxon>
        <taxon>Streptomyces</taxon>
    </lineage>
</organism>
<feature type="region of interest" description="Disordered" evidence="1">
    <location>
        <begin position="1"/>
        <end position="23"/>
    </location>
</feature>
<proteinExistence type="predicted"/>
<keyword evidence="3" id="KW-1185">Reference proteome</keyword>
<accession>A0ABU8UC41</accession>
<dbReference type="SUPFAM" id="SSF54909">
    <property type="entry name" value="Dimeric alpha+beta barrel"/>
    <property type="match status" value="1"/>
</dbReference>
<gene>
    <name evidence="2" type="ORF">WKI68_37970</name>
</gene>
<evidence type="ECO:0000313" key="2">
    <source>
        <dbReference type="EMBL" id="MEJ8645451.1"/>
    </source>
</evidence>
<dbReference type="InterPro" id="IPR011008">
    <property type="entry name" value="Dimeric_a/b-barrel"/>
</dbReference>
<comment type="caution">
    <text evidence="2">The sequence shown here is derived from an EMBL/GenBank/DDBJ whole genome shotgun (WGS) entry which is preliminary data.</text>
</comment>
<evidence type="ECO:0000313" key="3">
    <source>
        <dbReference type="Proteomes" id="UP001382904"/>
    </source>
</evidence>
<name>A0ABU8UC41_9ACTN</name>
<reference evidence="2 3" key="1">
    <citation type="submission" date="2024-03" db="EMBL/GenBank/DDBJ databases">
        <title>Novel Streptomyces species of biotechnological and ecological value are a feature of Machair soil.</title>
        <authorList>
            <person name="Prole J.R."/>
            <person name="Goodfellow M."/>
            <person name="Allenby N."/>
            <person name="Ward A.C."/>
        </authorList>
    </citation>
    <scope>NUCLEOTIDE SEQUENCE [LARGE SCALE GENOMIC DNA]</scope>
    <source>
        <strain evidence="2 3">MS1.HAVA.3</strain>
    </source>
</reference>
<protein>
    <submittedName>
        <fullName evidence="2">Uncharacterized protein</fullName>
    </submittedName>
</protein>
<dbReference type="Proteomes" id="UP001382904">
    <property type="component" value="Unassembled WGS sequence"/>
</dbReference>
<dbReference type="EMBL" id="JBBKAM010000004">
    <property type="protein sequence ID" value="MEJ8645451.1"/>
    <property type="molecule type" value="Genomic_DNA"/>
</dbReference>
<evidence type="ECO:0000256" key="1">
    <source>
        <dbReference type="SAM" id="MobiDB-lite"/>
    </source>
</evidence>